<reference evidence="2" key="1">
    <citation type="submission" date="2018-02" db="EMBL/GenBank/DDBJ databases">
        <authorList>
            <person name="Cohen D.B."/>
            <person name="Kent A.D."/>
        </authorList>
    </citation>
    <scope>NUCLEOTIDE SEQUENCE</scope>
</reference>
<protein>
    <submittedName>
        <fullName evidence="2">Uncharacterized protein</fullName>
    </submittedName>
</protein>
<proteinExistence type="predicted"/>
<dbReference type="AlphaFoldDB" id="A0A2N9H8N8"/>
<keyword evidence="1" id="KW-0812">Transmembrane</keyword>
<feature type="transmembrane region" description="Helical" evidence="1">
    <location>
        <begin position="46"/>
        <end position="71"/>
    </location>
</feature>
<sequence length="84" mass="9345">MRFNSPTSKPIFLSSMLKMNKDHWSAGLRWSLILSGGSLGGHGSSLGFICSCFVFSITSPIMAYVAADIFMKYLLYLMVNKENQ</sequence>
<evidence type="ECO:0000256" key="1">
    <source>
        <dbReference type="SAM" id="Phobius"/>
    </source>
</evidence>
<gene>
    <name evidence="2" type="ORF">FSB_LOCUS36354</name>
</gene>
<keyword evidence="1" id="KW-1133">Transmembrane helix</keyword>
<organism evidence="2">
    <name type="scientific">Fagus sylvatica</name>
    <name type="common">Beechnut</name>
    <dbReference type="NCBI Taxonomy" id="28930"/>
    <lineage>
        <taxon>Eukaryota</taxon>
        <taxon>Viridiplantae</taxon>
        <taxon>Streptophyta</taxon>
        <taxon>Embryophyta</taxon>
        <taxon>Tracheophyta</taxon>
        <taxon>Spermatophyta</taxon>
        <taxon>Magnoliopsida</taxon>
        <taxon>eudicotyledons</taxon>
        <taxon>Gunneridae</taxon>
        <taxon>Pentapetalae</taxon>
        <taxon>rosids</taxon>
        <taxon>fabids</taxon>
        <taxon>Fagales</taxon>
        <taxon>Fagaceae</taxon>
        <taxon>Fagus</taxon>
    </lineage>
</organism>
<evidence type="ECO:0000313" key="2">
    <source>
        <dbReference type="EMBL" id="SPD08472.1"/>
    </source>
</evidence>
<accession>A0A2N9H8N8</accession>
<dbReference type="EMBL" id="OIVN01003054">
    <property type="protein sequence ID" value="SPD08472.1"/>
    <property type="molecule type" value="Genomic_DNA"/>
</dbReference>
<name>A0A2N9H8N8_FAGSY</name>
<keyword evidence="1" id="KW-0472">Membrane</keyword>